<accession>A0A8J5IDV4</accession>
<reference evidence="1" key="1">
    <citation type="submission" date="2021-01" db="EMBL/GenBank/DDBJ databases">
        <title>Phytophthora aleatoria, a newly-described species from Pinus radiata is distinct from Phytophthora cactorum isolates based on comparative genomics.</title>
        <authorList>
            <person name="Mcdougal R."/>
            <person name="Panda P."/>
            <person name="Williams N."/>
            <person name="Studholme D.J."/>
        </authorList>
    </citation>
    <scope>NUCLEOTIDE SEQUENCE</scope>
    <source>
        <strain evidence="1">NZFS 4037</strain>
    </source>
</reference>
<dbReference type="EMBL" id="JAENGY010002144">
    <property type="protein sequence ID" value="KAG6945290.1"/>
    <property type="molecule type" value="Genomic_DNA"/>
</dbReference>
<name>A0A8J5IDV4_9STRA</name>
<proteinExistence type="predicted"/>
<comment type="caution">
    <text evidence="1">The sequence shown here is derived from an EMBL/GenBank/DDBJ whole genome shotgun (WGS) entry which is preliminary data.</text>
</comment>
<dbReference type="AlphaFoldDB" id="A0A8J5IDV4"/>
<evidence type="ECO:0000313" key="1">
    <source>
        <dbReference type="EMBL" id="KAG6945290.1"/>
    </source>
</evidence>
<keyword evidence="2" id="KW-1185">Reference proteome</keyword>
<evidence type="ECO:0008006" key="3">
    <source>
        <dbReference type="Google" id="ProtNLM"/>
    </source>
</evidence>
<organism evidence="1 2">
    <name type="scientific">Phytophthora aleatoria</name>
    <dbReference type="NCBI Taxonomy" id="2496075"/>
    <lineage>
        <taxon>Eukaryota</taxon>
        <taxon>Sar</taxon>
        <taxon>Stramenopiles</taxon>
        <taxon>Oomycota</taxon>
        <taxon>Peronosporomycetes</taxon>
        <taxon>Peronosporales</taxon>
        <taxon>Peronosporaceae</taxon>
        <taxon>Phytophthora</taxon>
    </lineage>
</organism>
<gene>
    <name evidence="1" type="ORF">JG688_00016618</name>
</gene>
<protein>
    <recommendedName>
        <fullName evidence="3">BED-type domain-containing protein</fullName>
    </recommendedName>
</protein>
<dbReference type="Proteomes" id="UP000709295">
    <property type="component" value="Unassembled WGS sequence"/>
</dbReference>
<evidence type="ECO:0000313" key="2">
    <source>
        <dbReference type="Proteomes" id="UP000709295"/>
    </source>
</evidence>
<sequence length="81" mass="8911">MTSGQLCAFFYADLGEGLFECKKCGRRKQAPGTGYSILLGRLGTKHTGNVQQYAELEAAAASTMDMFCNERTLCPLLRLTR</sequence>